<evidence type="ECO:0000313" key="1">
    <source>
        <dbReference type="EMBL" id="MBB6038330.1"/>
    </source>
</evidence>
<protein>
    <recommendedName>
        <fullName evidence="3">DUF3168 domain-containing protein</fullName>
    </recommendedName>
</protein>
<dbReference type="AlphaFoldDB" id="A0A841G2G4"/>
<keyword evidence="2" id="KW-1185">Reference proteome</keyword>
<sequence length="117" mass="12088">MQQQTRQAIANALSSVDGITGYGHMPDTPAPFDGWPEWVQTVPRGGCADGAAITWHALVVLPAADSTTAIDAADPLVASLLDALTEVGTVELIDPVQIAGTDTAGNLVPGLRIRLTT</sequence>
<dbReference type="Proteomes" id="UP000548476">
    <property type="component" value="Unassembled WGS sequence"/>
</dbReference>
<dbReference type="EMBL" id="JACHGT010000016">
    <property type="protein sequence ID" value="MBB6038330.1"/>
    <property type="molecule type" value="Genomic_DNA"/>
</dbReference>
<organism evidence="1 2">
    <name type="scientific">Phytomonospora endophytica</name>
    <dbReference type="NCBI Taxonomy" id="714109"/>
    <lineage>
        <taxon>Bacteria</taxon>
        <taxon>Bacillati</taxon>
        <taxon>Actinomycetota</taxon>
        <taxon>Actinomycetes</taxon>
        <taxon>Micromonosporales</taxon>
        <taxon>Micromonosporaceae</taxon>
        <taxon>Phytomonospora</taxon>
    </lineage>
</organism>
<gene>
    <name evidence="1" type="ORF">HNR73_006213</name>
</gene>
<evidence type="ECO:0000313" key="2">
    <source>
        <dbReference type="Proteomes" id="UP000548476"/>
    </source>
</evidence>
<accession>A0A841G2G4</accession>
<evidence type="ECO:0008006" key="3">
    <source>
        <dbReference type="Google" id="ProtNLM"/>
    </source>
</evidence>
<name>A0A841G2G4_9ACTN</name>
<comment type="caution">
    <text evidence="1">The sequence shown here is derived from an EMBL/GenBank/DDBJ whole genome shotgun (WGS) entry which is preliminary data.</text>
</comment>
<reference evidence="1 2" key="1">
    <citation type="submission" date="2020-08" db="EMBL/GenBank/DDBJ databases">
        <title>Genomic Encyclopedia of Type Strains, Phase IV (KMG-IV): sequencing the most valuable type-strain genomes for metagenomic binning, comparative biology and taxonomic classification.</title>
        <authorList>
            <person name="Goeker M."/>
        </authorList>
    </citation>
    <scope>NUCLEOTIDE SEQUENCE [LARGE SCALE GENOMIC DNA]</scope>
    <source>
        <strain evidence="1 2">YIM 65646</strain>
    </source>
</reference>
<proteinExistence type="predicted"/>
<dbReference type="RefSeq" id="WP_184791129.1">
    <property type="nucleotide sequence ID" value="NZ_BONT01000008.1"/>
</dbReference>